<proteinExistence type="predicted"/>
<dbReference type="STRING" id="670580.A0A1X6NE89"/>
<organism evidence="2 3">
    <name type="scientific">Postia placenta MAD-698-R-SB12</name>
    <dbReference type="NCBI Taxonomy" id="670580"/>
    <lineage>
        <taxon>Eukaryota</taxon>
        <taxon>Fungi</taxon>
        <taxon>Dikarya</taxon>
        <taxon>Basidiomycota</taxon>
        <taxon>Agaricomycotina</taxon>
        <taxon>Agaricomycetes</taxon>
        <taxon>Polyporales</taxon>
        <taxon>Adustoporiaceae</taxon>
        <taxon>Rhodonia</taxon>
    </lineage>
</organism>
<dbReference type="EMBL" id="KZ110592">
    <property type="protein sequence ID" value="OSX66756.1"/>
    <property type="molecule type" value="Genomic_DNA"/>
</dbReference>
<dbReference type="InterPro" id="IPR036910">
    <property type="entry name" value="HMG_box_dom_sf"/>
</dbReference>
<feature type="compositionally biased region" description="Basic and acidic residues" evidence="1">
    <location>
        <begin position="36"/>
        <end position="61"/>
    </location>
</feature>
<dbReference type="GO" id="GO:0001228">
    <property type="term" value="F:DNA-binding transcription activator activity, RNA polymerase II-specific"/>
    <property type="evidence" value="ECO:0007669"/>
    <property type="project" value="TreeGrafter"/>
</dbReference>
<evidence type="ECO:0000256" key="1">
    <source>
        <dbReference type="SAM" id="MobiDB-lite"/>
    </source>
</evidence>
<name>A0A1X6NE89_9APHY</name>
<dbReference type="AlphaFoldDB" id="A0A1X6NE89"/>
<evidence type="ECO:0008006" key="4">
    <source>
        <dbReference type="Google" id="ProtNLM"/>
    </source>
</evidence>
<dbReference type="PANTHER" id="PTHR10270">
    <property type="entry name" value="SOX TRANSCRIPTION FACTOR"/>
    <property type="match status" value="1"/>
</dbReference>
<sequence>MWKAEDPGVRGEYERLADVKKAEHAEQYPGYKFQPMKKEEKARRREEKRLEKERAREEAKRAKAQMSAYAPQYVPMVHMPYYHDAELPGFPSPPMSAASTPCSTPGSSLSELAPEHARPPSSAPTPAPAAQVSYAMPPPPEPVASGSTAGPAVQPPAAQFLQVPGQNSWSIPQATDASSSQPGPSNWTLDGQPQAEIDALDWLTLDIPSFGDDAPPFAGDANMHTADANANAGGDALALLAEGASIWRMDAFDAGAFLADPPGDFDVQFGQLTAFDAGMAGMGDVRLGMEMGMGMGQDAHAPGGDVQRQAEQFSELLSHFDFSQLPGGGSLFPSSAASGGGGAGLAWSASGPGGMQLSSQCMSTIGEFRHKLRLKVTQDPPPWLPLALDKPLHISQCGVGVVEDRVQQSITQGGCGARGEEEAFHDLTNVWVVALERPRPPGVRARSAVGLRRNVGGVVPAGHNDVVDDFKLFEEFHDRDWGLEDDVDQFVKSWKSLKGKPDAQLELINTRRSQAEEIQKYVLSPFICITLSALNPQFGTISAEALSQYSKTFEMSDAARDRVQAPHLRYDRDAGGSENEEKLRALSPNLVERWQAEAREELRRRALRWVECLKLLPYPEILGHKCLRVSAPTYRGHPYNQYCVYAIAAWEVGVNSRPWNGQDGENCVITLRTAVRALSSVSSACRLTA</sequence>
<dbReference type="RefSeq" id="XP_024343550.1">
    <property type="nucleotide sequence ID" value="XM_024484289.1"/>
</dbReference>
<dbReference type="OrthoDB" id="10294973at2759"/>
<feature type="compositionally biased region" description="Polar residues" evidence="1">
    <location>
        <begin position="97"/>
        <end position="110"/>
    </location>
</feature>
<feature type="region of interest" description="Disordered" evidence="1">
    <location>
        <begin position="92"/>
        <end position="154"/>
    </location>
</feature>
<dbReference type="Gene3D" id="1.10.30.10">
    <property type="entry name" value="High mobility group box domain"/>
    <property type="match status" value="1"/>
</dbReference>
<dbReference type="GO" id="GO:0030154">
    <property type="term" value="P:cell differentiation"/>
    <property type="evidence" value="ECO:0007669"/>
    <property type="project" value="TreeGrafter"/>
</dbReference>
<evidence type="ECO:0000313" key="3">
    <source>
        <dbReference type="Proteomes" id="UP000194127"/>
    </source>
</evidence>
<dbReference type="SUPFAM" id="SSF47095">
    <property type="entry name" value="HMG-box"/>
    <property type="match status" value="1"/>
</dbReference>
<evidence type="ECO:0000313" key="2">
    <source>
        <dbReference type="EMBL" id="OSX66756.1"/>
    </source>
</evidence>
<dbReference type="InterPro" id="IPR050140">
    <property type="entry name" value="SRY-related_HMG-box_TF-like"/>
</dbReference>
<dbReference type="GO" id="GO:0000978">
    <property type="term" value="F:RNA polymerase II cis-regulatory region sequence-specific DNA binding"/>
    <property type="evidence" value="ECO:0007669"/>
    <property type="project" value="TreeGrafter"/>
</dbReference>
<dbReference type="Proteomes" id="UP000194127">
    <property type="component" value="Unassembled WGS sequence"/>
</dbReference>
<feature type="region of interest" description="Disordered" evidence="1">
    <location>
        <begin position="168"/>
        <end position="191"/>
    </location>
</feature>
<reference evidence="2 3" key="1">
    <citation type="submission" date="2017-04" db="EMBL/GenBank/DDBJ databases">
        <title>Genome Sequence of the Model Brown-Rot Fungus Postia placenta SB12.</title>
        <authorList>
            <consortium name="DOE Joint Genome Institute"/>
            <person name="Gaskell J."/>
            <person name="Kersten P."/>
            <person name="Larrondo L.F."/>
            <person name="Canessa P."/>
            <person name="Martinez D."/>
            <person name="Hibbett D."/>
            <person name="Schmoll M."/>
            <person name="Kubicek C.P."/>
            <person name="Martinez A.T."/>
            <person name="Yadav J."/>
            <person name="Master E."/>
            <person name="Magnuson J.K."/>
            <person name="James T."/>
            <person name="Yaver D."/>
            <person name="Berka R."/>
            <person name="Labutti K."/>
            <person name="Lipzen A."/>
            <person name="Aerts A."/>
            <person name="Barry K."/>
            <person name="Henrissat B."/>
            <person name="Blanchette R."/>
            <person name="Grigoriev I."/>
            <person name="Cullen D."/>
        </authorList>
    </citation>
    <scope>NUCLEOTIDE SEQUENCE [LARGE SCALE GENOMIC DNA]</scope>
    <source>
        <strain evidence="2 3">MAD-698-R-SB12</strain>
    </source>
</reference>
<accession>A0A1X6NE89</accession>
<keyword evidence="3" id="KW-1185">Reference proteome</keyword>
<feature type="compositionally biased region" description="Basic and acidic residues" evidence="1">
    <location>
        <begin position="1"/>
        <end position="26"/>
    </location>
</feature>
<gene>
    <name evidence="2" type="ORF">POSPLADRAFT_1133014</name>
</gene>
<dbReference type="GeneID" id="36329238"/>
<feature type="region of interest" description="Disordered" evidence="1">
    <location>
        <begin position="1"/>
        <end position="66"/>
    </location>
</feature>
<dbReference type="GO" id="GO:0005634">
    <property type="term" value="C:nucleus"/>
    <property type="evidence" value="ECO:0007669"/>
    <property type="project" value="TreeGrafter"/>
</dbReference>
<protein>
    <recommendedName>
        <fullName evidence="4">HMG box domain-containing protein</fullName>
    </recommendedName>
</protein>
<dbReference type="PANTHER" id="PTHR10270:SF161">
    <property type="entry name" value="SEX-DETERMINING REGION Y PROTEIN"/>
    <property type="match status" value="1"/>
</dbReference>